<name>A0AA37T261_9ALTE</name>
<organism evidence="2 3">
    <name type="scientific">Agaribacter marinus</name>
    <dbReference type="NCBI Taxonomy" id="1431249"/>
    <lineage>
        <taxon>Bacteria</taxon>
        <taxon>Pseudomonadati</taxon>
        <taxon>Pseudomonadota</taxon>
        <taxon>Gammaproteobacteria</taxon>
        <taxon>Alteromonadales</taxon>
        <taxon>Alteromonadaceae</taxon>
        <taxon>Agaribacter</taxon>
    </lineage>
</organism>
<sequence length="376" mass="42455">MVDTIVEKDAIIVFEAENYASQTLNESRQWLSFSETNSESLSHNFADADLPHLDGASNGEYLEILPDTRTNHDEALIPGENFTDKPGEMAILSYPIYVTTPGRYYVWARAYSTGTEDNGMHIGLNGDWPESGQRLQFCKGKFAWTWSSQQRRPDNHCGDPTTLWIDIDKPGQHMLTVSMREDGTEIDKFILTQDKNYTPVGMGPSVTTYNAPELSERTALKDITHYYKILDANTYFTPNDASKEYFYFDEWRKAAAINAGKPDARNIFVRASYEVPAKLPSKALNMQLVTLSEIDGESSYRVFINDQLIGEFTNAETTIDYSENTFDLGLQSLKQGDTIHVEANAVTNGKIPEGDITAFSRGRWRALVLQHPLNKR</sequence>
<dbReference type="AlphaFoldDB" id="A0AA37T261"/>
<proteinExistence type="predicted"/>
<evidence type="ECO:0000313" key="2">
    <source>
        <dbReference type="EMBL" id="GLR70300.1"/>
    </source>
</evidence>
<evidence type="ECO:0000259" key="1">
    <source>
        <dbReference type="Pfam" id="PF17829"/>
    </source>
</evidence>
<dbReference type="EMBL" id="BSOT01000005">
    <property type="protein sequence ID" value="GLR70300.1"/>
    <property type="molecule type" value="Genomic_DNA"/>
</dbReference>
<dbReference type="Gene3D" id="2.60.120.1620">
    <property type="match status" value="1"/>
</dbReference>
<gene>
    <name evidence="2" type="ORF">GCM10007852_12080</name>
</gene>
<reference evidence="2" key="1">
    <citation type="journal article" date="2014" name="Int. J. Syst. Evol. Microbiol.">
        <title>Complete genome sequence of Corynebacterium casei LMG S-19264T (=DSM 44701T), isolated from a smear-ripened cheese.</title>
        <authorList>
            <consortium name="US DOE Joint Genome Institute (JGI-PGF)"/>
            <person name="Walter F."/>
            <person name="Albersmeier A."/>
            <person name="Kalinowski J."/>
            <person name="Ruckert C."/>
        </authorList>
    </citation>
    <scope>NUCLEOTIDE SEQUENCE</scope>
    <source>
        <strain evidence="2">NBRC 110023</strain>
    </source>
</reference>
<protein>
    <recommendedName>
        <fullName evidence="1">Gylcosyl hydrolase 115 C-terminal domain-containing protein</fullName>
    </recommendedName>
</protein>
<dbReference type="Proteomes" id="UP001156601">
    <property type="component" value="Unassembled WGS sequence"/>
</dbReference>
<accession>A0AA37T261</accession>
<dbReference type="InterPro" id="IPR041437">
    <property type="entry name" value="GH115_C"/>
</dbReference>
<dbReference type="Pfam" id="PF17829">
    <property type="entry name" value="GH115_C"/>
    <property type="match status" value="1"/>
</dbReference>
<feature type="domain" description="Gylcosyl hydrolase 115 C-terminal" evidence="1">
    <location>
        <begin position="69"/>
        <end position="204"/>
    </location>
</feature>
<evidence type="ECO:0000313" key="3">
    <source>
        <dbReference type="Proteomes" id="UP001156601"/>
    </source>
</evidence>
<keyword evidence="3" id="KW-1185">Reference proteome</keyword>
<reference evidence="2" key="2">
    <citation type="submission" date="2023-01" db="EMBL/GenBank/DDBJ databases">
        <title>Draft genome sequence of Agaribacter marinus strain NBRC 110023.</title>
        <authorList>
            <person name="Sun Q."/>
            <person name="Mori K."/>
        </authorList>
    </citation>
    <scope>NUCLEOTIDE SEQUENCE</scope>
    <source>
        <strain evidence="2">NBRC 110023</strain>
    </source>
</reference>
<comment type="caution">
    <text evidence="2">The sequence shown here is derived from an EMBL/GenBank/DDBJ whole genome shotgun (WGS) entry which is preliminary data.</text>
</comment>